<evidence type="ECO:0000256" key="1">
    <source>
        <dbReference type="SAM" id="MobiDB-lite"/>
    </source>
</evidence>
<name>A0AA36JQA3_9DINO</name>
<feature type="compositionally biased region" description="Low complexity" evidence="1">
    <location>
        <begin position="13"/>
        <end position="26"/>
    </location>
</feature>
<sequence>LVHLKPDAHSRRAQAAGMAAQGRVGQSHVLGHNGSQMTLAQNSATRRALAASVTHAALERARAEREAPLSTLEHRQKEARAGLNQLGLSSVPKAKAEKGWAWCVQGRQTPDISGLQKAASLADLRNSEVEVVRGLCRAEGFAPCPEGERPFYGESRAHGEELWDGRMRGGELARTGGVDERSEGKWQARNGWAGTFPLNHQRGCMPWAS</sequence>
<feature type="compositionally biased region" description="Basic and acidic residues" evidence="1">
    <location>
        <begin position="1"/>
        <end position="10"/>
    </location>
</feature>
<feature type="region of interest" description="Disordered" evidence="1">
    <location>
        <begin position="1"/>
        <end position="30"/>
    </location>
</feature>
<accession>A0AA36JQA3</accession>
<protein>
    <submittedName>
        <fullName evidence="2">Uncharacterized protein</fullName>
    </submittedName>
</protein>
<evidence type="ECO:0000313" key="3">
    <source>
        <dbReference type="Proteomes" id="UP001178507"/>
    </source>
</evidence>
<dbReference type="Proteomes" id="UP001178507">
    <property type="component" value="Unassembled WGS sequence"/>
</dbReference>
<proteinExistence type="predicted"/>
<dbReference type="AlphaFoldDB" id="A0AA36JQA3"/>
<reference evidence="2" key="1">
    <citation type="submission" date="2023-08" db="EMBL/GenBank/DDBJ databases">
        <authorList>
            <person name="Chen Y."/>
            <person name="Shah S."/>
            <person name="Dougan E. K."/>
            <person name="Thang M."/>
            <person name="Chan C."/>
        </authorList>
    </citation>
    <scope>NUCLEOTIDE SEQUENCE</scope>
</reference>
<feature type="non-terminal residue" evidence="2">
    <location>
        <position position="209"/>
    </location>
</feature>
<evidence type="ECO:0000313" key="2">
    <source>
        <dbReference type="EMBL" id="CAJ1409781.1"/>
    </source>
</evidence>
<comment type="caution">
    <text evidence="2">The sequence shown here is derived from an EMBL/GenBank/DDBJ whole genome shotgun (WGS) entry which is preliminary data.</text>
</comment>
<organism evidence="2 3">
    <name type="scientific">Effrenium voratum</name>
    <dbReference type="NCBI Taxonomy" id="2562239"/>
    <lineage>
        <taxon>Eukaryota</taxon>
        <taxon>Sar</taxon>
        <taxon>Alveolata</taxon>
        <taxon>Dinophyceae</taxon>
        <taxon>Suessiales</taxon>
        <taxon>Symbiodiniaceae</taxon>
        <taxon>Effrenium</taxon>
    </lineage>
</organism>
<dbReference type="EMBL" id="CAUJNA010003786">
    <property type="protein sequence ID" value="CAJ1409781.1"/>
    <property type="molecule type" value="Genomic_DNA"/>
</dbReference>
<gene>
    <name evidence="2" type="ORF">EVOR1521_LOCUS30797</name>
</gene>
<keyword evidence="3" id="KW-1185">Reference proteome</keyword>